<name>A0A3B6R839_WHEAT</name>
<dbReference type="Gramene" id="TraesCLE_scaffold_088542_01G000100.1">
    <property type="protein sequence ID" value="TraesCLE_scaffold_088542_01G000100.1"/>
    <property type="gene ID" value="TraesCLE_scaffold_088542_01G000100"/>
</dbReference>
<dbReference type="Gramene" id="TraesCS7A03G0149600.1">
    <property type="protein sequence ID" value="TraesCS7A03G0149600.1.CDS"/>
    <property type="gene ID" value="TraesCS7A03G0149600"/>
</dbReference>
<organism evidence="2">
    <name type="scientific">Triticum aestivum</name>
    <name type="common">Wheat</name>
    <dbReference type="NCBI Taxonomy" id="4565"/>
    <lineage>
        <taxon>Eukaryota</taxon>
        <taxon>Viridiplantae</taxon>
        <taxon>Streptophyta</taxon>
        <taxon>Embryophyta</taxon>
        <taxon>Tracheophyta</taxon>
        <taxon>Spermatophyta</taxon>
        <taxon>Magnoliopsida</taxon>
        <taxon>Liliopsida</taxon>
        <taxon>Poales</taxon>
        <taxon>Poaceae</taxon>
        <taxon>BOP clade</taxon>
        <taxon>Pooideae</taxon>
        <taxon>Triticodae</taxon>
        <taxon>Triticeae</taxon>
        <taxon>Triticinae</taxon>
        <taxon>Triticum</taxon>
    </lineage>
</organism>
<feature type="domain" description="F-box" evidence="1">
    <location>
        <begin position="107"/>
        <end position="154"/>
    </location>
</feature>
<dbReference type="Gramene" id="TraesROB_scaffold_062462_01G000100.1">
    <property type="protein sequence ID" value="TraesROB_scaffold_062462_01G000100.1"/>
    <property type="gene ID" value="TraesROB_scaffold_062462_01G000100"/>
</dbReference>
<dbReference type="EnsemblPlants" id="TraesCS7A02G066700.1">
    <property type="protein sequence ID" value="TraesCS7A02G066700.1"/>
    <property type="gene ID" value="TraesCS7A02G066700"/>
</dbReference>
<evidence type="ECO:0000313" key="3">
    <source>
        <dbReference type="Proteomes" id="UP000019116"/>
    </source>
</evidence>
<evidence type="ECO:0000259" key="1">
    <source>
        <dbReference type="PROSITE" id="PS50181"/>
    </source>
</evidence>
<dbReference type="CDD" id="cd09917">
    <property type="entry name" value="F-box_SF"/>
    <property type="match status" value="1"/>
</dbReference>
<evidence type="ECO:0000313" key="2">
    <source>
        <dbReference type="EnsemblPlants" id="TraesCS7A02G066700.1"/>
    </source>
</evidence>
<dbReference type="PANTHER" id="PTHR31264">
    <property type="entry name" value="OS07G0554500 PROTEIN-RELATED"/>
    <property type="match status" value="1"/>
</dbReference>
<dbReference type="OrthoDB" id="10316368at2759"/>
<dbReference type="PANTHER" id="PTHR31264:SF10">
    <property type="entry name" value="GENOME ASSEMBLY, CHROMOSOME: II"/>
    <property type="match status" value="1"/>
</dbReference>
<dbReference type="Proteomes" id="UP000019116">
    <property type="component" value="Chromosome 7A"/>
</dbReference>
<dbReference type="Pfam" id="PF12937">
    <property type="entry name" value="F-box-like"/>
    <property type="match status" value="2"/>
</dbReference>
<dbReference type="SMART" id="SM00256">
    <property type="entry name" value="FBOX"/>
    <property type="match status" value="2"/>
</dbReference>
<dbReference type="SUPFAM" id="SSF81383">
    <property type="entry name" value="F-box domain"/>
    <property type="match status" value="2"/>
</dbReference>
<keyword evidence="3" id="KW-1185">Reference proteome</keyword>
<dbReference type="AlphaFoldDB" id="A0A3B6R839"/>
<dbReference type="Gramene" id="TraesWEE_scaffold_149852_01G000100.1">
    <property type="protein sequence ID" value="TraesWEE_scaffold_149852_01G000100.1"/>
    <property type="gene ID" value="TraesWEE_scaffold_149852_01G000100"/>
</dbReference>
<dbReference type="OMA" id="CEAFLAP"/>
<proteinExistence type="predicted"/>
<feature type="domain" description="F-box" evidence="1">
    <location>
        <begin position="1"/>
        <end position="44"/>
    </location>
</feature>
<dbReference type="PaxDb" id="4565-Traes_7AS_27E22C7F1.1"/>
<dbReference type="STRING" id="4565.A0A3B6R839"/>
<dbReference type="InterPro" id="IPR036047">
    <property type="entry name" value="F-box-like_dom_sf"/>
</dbReference>
<dbReference type="Gramene" id="TraesCS7A02G066700.1">
    <property type="protein sequence ID" value="TraesCS7A02G066700.1"/>
    <property type="gene ID" value="TraesCS7A02G066700"/>
</dbReference>
<dbReference type="InterPro" id="IPR001810">
    <property type="entry name" value="F-box_dom"/>
</dbReference>
<dbReference type="Gene3D" id="1.20.1280.50">
    <property type="match status" value="2"/>
</dbReference>
<protein>
    <recommendedName>
        <fullName evidence="1">F-box domain-containing protein</fullName>
    </recommendedName>
</protein>
<sequence length="485" mass="53375">MALPDELLEEIFLRLPAAADLARASAACVSFRRVIAGHPFLRRFRVLHPPPLLGILCWDLTPAQPPHPSAAAAATYADADFSCPFLPPSPGRWCRRDAVAPPNLIHRPALMALPDELLEEIFLRLPAAADLARASTACVSFRRVITGHPFLRRFRTLHPPSLLGILCGGLIPAQPPHPSAAAAATYADADLSCSFMPPPRDRWRHRDGRALFSPALEGIGGDYSPSHLVTEFAVCDPLHRRYLLLPALPDLLVGQVHRPDIVDCEAFLAPPGPDDVGADWSSFRVMYLVRCTAKLLLFVFSTCAGQWLANPVTVDVFRCGAALHRFYAHGCFYWEVFRSNKLLVLDARRIEFSTVDLPPPPGPDVRKMAIVEAGGGRLGMLTISEHPEPGADHLLYAVQSKDVNGRNQWQSKSVIYLPENYRYGIMGVAGGYLLLTGYPEDDMPISYFSLNLQNFQVECFCQTGDKVIFGDLYADLPPSLSPPTL</sequence>
<accession>A0A3B6R839</accession>
<reference evidence="2" key="2">
    <citation type="submission" date="2018-10" db="UniProtKB">
        <authorList>
            <consortium name="EnsemblPlants"/>
        </authorList>
    </citation>
    <scope>IDENTIFICATION</scope>
</reference>
<dbReference type="PROSITE" id="PS50181">
    <property type="entry name" value="FBOX"/>
    <property type="match status" value="2"/>
</dbReference>
<reference evidence="2" key="1">
    <citation type="submission" date="2018-08" db="EMBL/GenBank/DDBJ databases">
        <authorList>
            <person name="Rossello M."/>
        </authorList>
    </citation>
    <scope>NUCLEOTIDE SEQUENCE [LARGE SCALE GENOMIC DNA]</scope>
    <source>
        <strain evidence="2">cv. Chinese Spring</strain>
    </source>
</reference>